<dbReference type="PANTHER" id="PTHR24286:SF283">
    <property type="entry name" value="BETA-AMYRIN 28-OXIDASE-LIKE"/>
    <property type="match status" value="1"/>
</dbReference>
<dbReference type="InterPro" id="IPR002401">
    <property type="entry name" value="Cyt_P450_E_grp-I"/>
</dbReference>
<dbReference type="GO" id="GO:0016712">
    <property type="term" value="F:oxidoreductase activity, acting on paired donors, with incorporation or reduction of molecular oxygen, reduced flavin or flavoprotein as one donor, and incorporation of one atom of oxygen"/>
    <property type="evidence" value="ECO:0007669"/>
    <property type="project" value="UniProtKB-ARBA"/>
</dbReference>
<dbReference type="PRINTS" id="PR00463">
    <property type="entry name" value="EP450I"/>
</dbReference>
<protein>
    <submittedName>
        <fullName evidence="13">Beta-amyrin 28-monooxygenase-like</fullName>
    </submittedName>
    <submittedName>
        <fullName evidence="13">Beta-amyrin 28-oxidase-like</fullName>
    </submittedName>
</protein>
<dbReference type="PaxDb" id="4097-A0A1S4AFP1"/>
<organism evidence="12 13">
    <name type="scientific">Nicotiana tabacum</name>
    <name type="common">Common tobacco</name>
    <dbReference type="NCBI Taxonomy" id="4097"/>
    <lineage>
        <taxon>Eukaryota</taxon>
        <taxon>Viridiplantae</taxon>
        <taxon>Streptophyta</taxon>
        <taxon>Embryophyta</taxon>
        <taxon>Tracheophyta</taxon>
        <taxon>Spermatophyta</taxon>
        <taxon>Magnoliopsida</taxon>
        <taxon>eudicotyledons</taxon>
        <taxon>Gunneridae</taxon>
        <taxon>Pentapetalae</taxon>
        <taxon>asterids</taxon>
        <taxon>lamiids</taxon>
        <taxon>Solanales</taxon>
        <taxon>Solanaceae</taxon>
        <taxon>Nicotianoideae</taxon>
        <taxon>Nicotianeae</taxon>
        <taxon>Nicotiana</taxon>
    </lineage>
</organism>
<comment type="cofactor">
    <cofactor evidence="1 10">
        <name>heme</name>
        <dbReference type="ChEBI" id="CHEBI:30413"/>
    </cofactor>
</comment>
<keyword evidence="9" id="KW-0472">Membrane</keyword>
<keyword evidence="6" id="KW-1133">Transmembrane helix</keyword>
<dbReference type="GeneID" id="107797155"/>
<dbReference type="GO" id="GO:0016020">
    <property type="term" value="C:membrane"/>
    <property type="evidence" value="ECO:0007669"/>
    <property type="project" value="UniProtKB-SubCell"/>
</dbReference>
<dbReference type="OrthoDB" id="1372046at2759"/>
<keyword evidence="10 11" id="KW-0349">Heme</keyword>
<dbReference type="AlphaFoldDB" id="A0A1S4AFP1"/>
<dbReference type="STRING" id="4097.A0A1S4AFP1"/>
<dbReference type="PROSITE" id="PS00086">
    <property type="entry name" value="CYTOCHROME_P450"/>
    <property type="match status" value="1"/>
</dbReference>
<dbReference type="GO" id="GO:0005506">
    <property type="term" value="F:iron ion binding"/>
    <property type="evidence" value="ECO:0007669"/>
    <property type="project" value="InterPro"/>
</dbReference>
<keyword evidence="12" id="KW-1185">Reference proteome</keyword>
<evidence type="ECO:0000256" key="10">
    <source>
        <dbReference type="PIRSR" id="PIRSR602401-1"/>
    </source>
</evidence>
<keyword evidence="7 11" id="KW-0560">Oxidoreductase</keyword>
<sequence length="483" mass="54789">MELFFLALLLCIFVILLVSLSFQLLYFNKSSVLAGTLPPGKTGWPVIGETLEFLSTGWKGHPEKFIFDRMSKYSSSVFKTHLLMEKSAVFCGATGNKFLFSNENKLVQVWWPNSIKKIFPSNLTQNFSINEQGIKIRRLLPNFLKPEALQRYVGIMDKIAQRHFATCWENKGQVQVYPLAKSYTFWLACRLFVSIEDPQHVAEFAKPFSVLAAGLISIPIDLPGTAYNRSIKASNLIRKELLRIIKQRKIDLAEGKASPTQDILSHMLLTSDESGKFIHDLEIASNILGLLVGGHDTASSACTSIVKFLAELPQVYEAVYNEQMEIAKSKSAGELLTWYDLRKMKYSWNVACEVLRLAPPLQGAFREAISDLNFNGFSIPKGWKLYWSSNTTHRNPECFPEPMKFDPSRFEGRGPAPYTFVPFGGGPRMCPGKEYARLEILVFMHHLVKRFKWQKIIPNEKIIVDPMPVPANGFPVKLYPHQP</sequence>
<dbReference type="Pfam" id="PF00067">
    <property type="entry name" value="p450"/>
    <property type="match status" value="1"/>
</dbReference>
<evidence type="ECO:0000256" key="8">
    <source>
        <dbReference type="ARBA" id="ARBA00023004"/>
    </source>
</evidence>
<keyword evidence="8 10" id="KW-0408">Iron</keyword>
<name>A0A1S4AFP1_TOBAC</name>
<accession>A0A1S4AFP1</accession>
<dbReference type="CDD" id="cd11043">
    <property type="entry name" value="CYP90-like"/>
    <property type="match status" value="1"/>
</dbReference>
<dbReference type="SUPFAM" id="SSF48264">
    <property type="entry name" value="Cytochrome P450"/>
    <property type="match status" value="1"/>
</dbReference>
<comment type="subcellular location">
    <subcellularLocation>
        <location evidence="2">Membrane</location>
        <topology evidence="2">Single-pass membrane protein</topology>
    </subcellularLocation>
</comment>
<dbReference type="InterPro" id="IPR036396">
    <property type="entry name" value="Cyt_P450_sf"/>
</dbReference>
<gene>
    <name evidence="13" type="primary">LOC107797155</name>
</gene>
<dbReference type="FunFam" id="1.10.630.10:FF:000022">
    <property type="entry name" value="Taxadiene 5-alpha hydroxylase"/>
    <property type="match status" value="1"/>
</dbReference>
<evidence type="ECO:0000256" key="11">
    <source>
        <dbReference type="RuleBase" id="RU000461"/>
    </source>
</evidence>
<evidence type="ECO:0000313" key="12">
    <source>
        <dbReference type="Proteomes" id="UP000790787"/>
    </source>
</evidence>
<dbReference type="GO" id="GO:0020037">
    <property type="term" value="F:heme binding"/>
    <property type="evidence" value="ECO:0007669"/>
    <property type="project" value="InterPro"/>
</dbReference>
<evidence type="ECO:0000256" key="9">
    <source>
        <dbReference type="ARBA" id="ARBA00023136"/>
    </source>
</evidence>
<dbReference type="PRINTS" id="PR00385">
    <property type="entry name" value="P450"/>
</dbReference>
<dbReference type="GO" id="GO:0004497">
    <property type="term" value="F:monooxygenase activity"/>
    <property type="evidence" value="ECO:0000318"/>
    <property type="project" value="GO_Central"/>
</dbReference>
<dbReference type="KEGG" id="nta:107797155"/>
<reference evidence="13" key="2">
    <citation type="submission" date="2025-08" db="UniProtKB">
        <authorList>
            <consortium name="RefSeq"/>
        </authorList>
    </citation>
    <scope>IDENTIFICATION</scope>
    <source>
        <tissue evidence="13">Leaf</tissue>
    </source>
</reference>
<evidence type="ECO:0000256" key="6">
    <source>
        <dbReference type="ARBA" id="ARBA00022989"/>
    </source>
</evidence>
<evidence type="ECO:0000256" key="2">
    <source>
        <dbReference type="ARBA" id="ARBA00004167"/>
    </source>
</evidence>
<dbReference type="InterPro" id="IPR001128">
    <property type="entry name" value="Cyt_P450"/>
</dbReference>
<evidence type="ECO:0000256" key="7">
    <source>
        <dbReference type="ARBA" id="ARBA00023002"/>
    </source>
</evidence>
<keyword evidence="4" id="KW-0812">Transmembrane</keyword>
<feature type="binding site" description="axial binding residue" evidence="10">
    <location>
        <position position="430"/>
    </location>
    <ligand>
        <name>heme</name>
        <dbReference type="ChEBI" id="CHEBI:30413"/>
    </ligand>
    <ligandPart>
        <name>Fe</name>
        <dbReference type="ChEBI" id="CHEBI:18248"/>
    </ligandPart>
</feature>
<proteinExistence type="inferred from homology"/>
<dbReference type="PANTHER" id="PTHR24286">
    <property type="entry name" value="CYTOCHROME P450 26"/>
    <property type="match status" value="1"/>
</dbReference>
<dbReference type="OMA" id="AVYNEQM"/>
<comment type="similarity">
    <text evidence="3 11">Belongs to the cytochrome P450 family.</text>
</comment>
<evidence type="ECO:0000256" key="1">
    <source>
        <dbReference type="ARBA" id="ARBA00001971"/>
    </source>
</evidence>
<dbReference type="SMR" id="A0A1S4AFP1"/>
<reference evidence="12" key="1">
    <citation type="journal article" date="2014" name="Nat. Commun.">
        <title>The tobacco genome sequence and its comparison with those of tomato and potato.</title>
        <authorList>
            <person name="Sierro N."/>
            <person name="Battey J.N."/>
            <person name="Ouadi S."/>
            <person name="Bakaher N."/>
            <person name="Bovet L."/>
            <person name="Willig A."/>
            <person name="Goepfert S."/>
            <person name="Peitsch M.C."/>
            <person name="Ivanov N.V."/>
        </authorList>
    </citation>
    <scope>NUCLEOTIDE SEQUENCE [LARGE SCALE GENOMIC DNA]</scope>
</reference>
<evidence type="ECO:0000256" key="3">
    <source>
        <dbReference type="ARBA" id="ARBA00010617"/>
    </source>
</evidence>
<dbReference type="RefSeq" id="XP_016475505.1">
    <property type="nucleotide sequence ID" value="XM_016620019.2"/>
</dbReference>
<keyword evidence="11" id="KW-0503">Monooxygenase</keyword>
<keyword evidence="5 10" id="KW-0479">Metal-binding</keyword>
<dbReference type="InterPro" id="IPR017972">
    <property type="entry name" value="Cyt_P450_CS"/>
</dbReference>
<evidence type="ECO:0000313" key="13">
    <source>
        <dbReference type="RefSeq" id="XP_016475505.1"/>
    </source>
</evidence>
<evidence type="ECO:0000256" key="5">
    <source>
        <dbReference type="ARBA" id="ARBA00022723"/>
    </source>
</evidence>
<evidence type="ECO:0000256" key="4">
    <source>
        <dbReference type="ARBA" id="ARBA00022692"/>
    </source>
</evidence>
<dbReference type="Proteomes" id="UP000790787">
    <property type="component" value="Chromosome 10"/>
</dbReference>
<dbReference type="RefSeq" id="XP_016475505.1">
    <property type="nucleotide sequence ID" value="XM_016620019.1"/>
</dbReference>
<dbReference type="Gene3D" id="1.10.630.10">
    <property type="entry name" value="Cytochrome P450"/>
    <property type="match status" value="1"/>
</dbReference>